<keyword evidence="3" id="KW-1185">Reference proteome</keyword>
<dbReference type="AlphaFoldDB" id="A0A7W3JQJ7"/>
<protein>
    <submittedName>
        <fullName evidence="2">Uncharacterized protein</fullName>
    </submittedName>
</protein>
<sequence length="217" mass="22179">MNRRLLVTASGSIVLASVLTAGVVAWAAPSEGDTVALADIVSSWPDSYQVTGTKSEPLYTERILATRDSDTFAVRIEVVGQGDAAMGTQLSAVSITESGIEWIDGCTKSASACTDDPELRGFLATAAIVQSARTGALPETGVMRVLHGTDVVCIDDAAIHPAASPALVALDPCVDVETGAVLGHWSAASAAFVGATLAPGFTITGTPNASLLSDLHR</sequence>
<dbReference type="Proteomes" id="UP000526083">
    <property type="component" value="Unassembled WGS sequence"/>
</dbReference>
<gene>
    <name evidence="2" type="ORF">FHX48_002239</name>
</gene>
<organism evidence="2 3">
    <name type="scientific">Microbacterium halimionae</name>
    <dbReference type="NCBI Taxonomy" id="1526413"/>
    <lineage>
        <taxon>Bacteria</taxon>
        <taxon>Bacillati</taxon>
        <taxon>Actinomycetota</taxon>
        <taxon>Actinomycetes</taxon>
        <taxon>Micrococcales</taxon>
        <taxon>Microbacteriaceae</taxon>
        <taxon>Microbacterium</taxon>
    </lineage>
</organism>
<evidence type="ECO:0000313" key="2">
    <source>
        <dbReference type="EMBL" id="MBA8817141.1"/>
    </source>
</evidence>
<dbReference type="RefSeq" id="WP_167045595.1">
    <property type="nucleotide sequence ID" value="NZ_JAAOZB010000001.1"/>
</dbReference>
<comment type="caution">
    <text evidence="2">The sequence shown here is derived from an EMBL/GenBank/DDBJ whole genome shotgun (WGS) entry which is preliminary data.</text>
</comment>
<reference evidence="2 3" key="1">
    <citation type="submission" date="2020-07" db="EMBL/GenBank/DDBJ databases">
        <title>Sequencing the genomes of 1000 actinobacteria strains.</title>
        <authorList>
            <person name="Klenk H.-P."/>
        </authorList>
    </citation>
    <scope>NUCLEOTIDE SEQUENCE [LARGE SCALE GENOMIC DNA]</scope>
    <source>
        <strain evidence="2 3">DSM 27576</strain>
    </source>
</reference>
<evidence type="ECO:0000256" key="1">
    <source>
        <dbReference type="SAM" id="SignalP"/>
    </source>
</evidence>
<proteinExistence type="predicted"/>
<keyword evidence="1" id="KW-0732">Signal</keyword>
<accession>A0A7W3JQJ7</accession>
<feature type="signal peptide" evidence="1">
    <location>
        <begin position="1"/>
        <end position="27"/>
    </location>
</feature>
<feature type="chain" id="PRO_5031109971" evidence="1">
    <location>
        <begin position="28"/>
        <end position="217"/>
    </location>
</feature>
<evidence type="ECO:0000313" key="3">
    <source>
        <dbReference type="Proteomes" id="UP000526083"/>
    </source>
</evidence>
<dbReference type="EMBL" id="JACGWY010000005">
    <property type="protein sequence ID" value="MBA8817141.1"/>
    <property type="molecule type" value="Genomic_DNA"/>
</dbReference>
<name>A0A7W3JQJ7_9MICO</name>